<dbReference type="SUPFAM" id="SSF55729">
    <property type="entry name" value="Acyl-CoA N-acyltransferases (Nat)"/>
    <property type="match status" value="1"/>
</dbReference>
<accession>A0A0K8J8L8</accession>
<dbReference type="InterPro" id="IPR016181">
    <property type="entry name" value="Acyl_CoA_acyltransferase"/>
</dbReference>
<dbReference type="GO" id="GO:0005737">
    <property type="term" value="C:cytoplasm"/>
    <property type="evidence" value="ECO:0007669"/>
    <property type="project" value="TreeGrafter"/>
</dbReference>
<dbReference type="PANTHER" id="PTHR43792:SF8">
    <property type="entry name" value="[RIBOSOMAL PROTEIN US5]-ALANINE N-ACETYLTRANSFERASE"/>
    <property type="match status" value="1"/>
</dbReference>
<dbReference type="Pfam" id="PF13302">
    <property type="entry name" value="Acetyltransf_3"/>
    <property type="match status" value="1"/>
</dbReference>
<comment type="similarity">
    <text evidence="3">Belongs to the acetyltransferase family. RimJ subfamily.</text>
</comment>
<dbReference type="InterPro" id="IPR000182">
    <property type="entry name" value="GNAT_dom"/>
</dbReference>
<dbReference type="Gene3D" id="3.40.630.30">
    <property type="match status" value="1"/>
</dbReference>
<organism evidence="5 6">
    <name type="scientific">Herbinix luporum</name>
    <dbReference type="NCBI Taxonomy" id="1679721"/>
    <lineage>
        <taxon>Bacteria</taxon>
        <taxon>Bacillati</taxon>
        <taxon>Bacillota</taxon>
        <taxon>Clostridia</taxon>
        <taxon>Lachnospirales</taxon>
        <taxon>Lachnospiraceae</taxon>
        <taxon>Herbinix</taxon>
    </lineage>
</organism>
<dbReference type="EMBL" id="LN879430">
    <property type="protein sequence ID" value="CUH93824.1"/>
    <property type="molecule type" value="Genomic_DNA"/>
</dbReference>
<dbReference type="RefSeq" id="WP_058259037.1">
    <property type="nucleotide sequence ID" value="NZ_DUPS01000059.1"/>
</dbReference>
<keyword evidence="2" id="KW-0012">Acyltransferase</keyword>
<dbReference type="Proteomes" id="UP000196053">
    <property type="component" value="Chromosome I"/>
</dbReference>
<dbReference type="InterPro" id="IPR051531">
    <property type="entry name" value="N-acetyltransferase"/>
</dbReference>
<protein>
    <recommendedName>
        <fullName evidence="4">N-acetyltransferase domain-containing protein</fullName>
    </recommendedName>
</protein>
<keyword evidence="1" id="KW-0808">Transferase</keyword>
<dbReference type="OrthoDB" id="9785602at2"/>
<evidence type="ECO:0000313" key="5">
    <source>
        <dbReference type="EMBL" id="CUH93824.1"/>
    </source>
</evidence>
<proteinExistence type="inferred from homology"/>
<dbReference type="PANTHER" id="PTHR43792">
    <property type="entry name" value="GNAT FAMILY, PUTATIVE (AFU_ORTHOLOGUE AFUA_3G00765)-RELATED-RELATED"/>
    <property type="match status" value="1"/>
</dbReference>
<sequence length="180" mass="21105">MKTIETKRLILRPFLETDLEDLYEYAKNPNVGPNAGWQPHENIEKSKDILNSFIEQGEVLAIVWKENNKVVGSLGLHNDQLRNTDKVKMLGYVLSQDYWGREIVPEAVKAVLNYAFTDLDLYMVSVHHYPFNQRSKRVIEKCGFTYEGTLRHCFKVFSGEIYDLVCYSMTKDEWEKLYIK</sequence>
<dbReference type="KEGG" id="hsd:SD1D_2312"/>
<feature type="domain" description="N-acetyltransferase" evidence="4">
    <location>
        <begin position="9"/>
        <end position="174"/>
    </location>
</feature>
<evidence type="ECO:0000256" key="1">
    <source>
        <dbReference type="ARBA" id="ARBA00022679"/>
    </source>
</evidence>
<evidence type="ECO:0000256" key="2">
    <source>
        <dbReference type="ARBA" id="ARBA00023315"/>
    </source>
</evidence>
<evidence type="ECO:0000256" key="3">
    <source>
        <dbReference type="ARBA" id="ARBA00038502"/>
    </source>
</evidence>
<dbReference type="PROSITE" id="PS51186">
    <property type="entry name" value="GNAT"/>
    <property type="match status" value="1"/>
</dbReference>
<dbReference type="AlphaFoldDB" id="A0A0K8J8L8"/>
<reference evidence="6" key="1">
    <citation type="submission" date="2015-09" db="EMBL/GenBank/DDBJ databases">
        <authorList>
            <person name="Wibberg D."/>
        </authorList>
    </citation>
    <scope>NUCLEOTIDE SEQUENCE [LARGE SCALE GENOMIC DNA]</scope>
    <source>
        <strain evidence="6">SD1D</strain>
    </source>
</reference>
<evidence type="ECO:0000313" key="6">
    <source>
        <dbReference type="Proteomes" id="UP000196053"/>
    </source>
</evidence>
<evidence type="ECO:0000259" key="4">
    <source>
        <dbReference type="PROSITE" id="PS51186"/>
    </source>
</evidence>
<gene>
    <name evidence="5" type="ORF">SD1D_2312</name>
</gene>
<name>A0A0K8J8L8_9FIRM</name>
<dbReference type="GO" id="GO:0008999">
    <property type="term" value="F:protein-N-terminal-alanine acetyltransferase activity"/>
    <property type="evidence" value="ECO:0007669"/>
    <property type="project" value="TreeGrafter"/>
</dbReference>
<keyword evidence="6" id="KW-1185">Reference proteome</keyword>